<reference evidence="3" key="1">
    <citation type="journal article" date="2020" name="Microb. Genom.">
        <title>Genetic diversity of clinical and environmental Mucorales isolates obtained from an investigation of mucormycosis cases among solid organ transplant recipients.</title>
        <authorList>
            <person name="Nguyen M.H."/>
            <person name="Kaul D."/>
            <person name="Muto C."/>
            <person name="Cheng S.J."/>
            <person name="Richter R.A."/>
            <person name="Bruno V.M."/>
            <person name="Liu G."/>
            <person name="Beyhan S."/>
            <person name="Sundermann A.J."/>
            <person name="Mounaud S."/>
            <person name="Pasculle A.W."/>
            <person name="Nierman W.C."/>
            <person name="Driscoll E."/>
            <person name="Cumbie R."/>
            <person name="Clancy C.J."/>
            <person name="Dupont C.L."/>
        </authorList>
    </citation>
    <scope>NUCLEOTIDE SEQUENCE</scope>
    <source>
        <strain evidence="3">GL16</strain>
    </source>
</reference>
<dbReference type="PANTHER" id="PTHR36535:SF1">
    <property type="entry name" value="DUF1772 DOMAIN-CONTAINING PROTEIN"/>
    <property type="match status" value="1"/>
</dbReference>
<evidence type="ECO:0000313" key="4">
    <source>
        <dbReference type="Proteomes" id="UP000717996"/>
    </source>
</evidence>
<feature type="region of interest" description="Disordered" evidence="1">
    <location>
        <begin position="233"/>
        <end position="269"/>
    </location>
</feature>
<gene>
    <name evidence="3" type="ORF">G6F51_008016</name>
</gene>
<comment type="caution">
    <text evidence="3">The sequence shown here is derived from an EMBL/GenBank/DDBJ whole genome shotgun (WGS) entry which is preliminary data.</text>
</comment>
<feature type="compositionally biased region" description="Acidic residues" evidence="1">
    <location>
        <begin position="236"/>
        <end position="246"/>
    </location>
</feature>
<dbReference type="AlphaFoldDB" id="A0A9P6Y7F3"/>
<keyword evidence="2" id="KW-1133">Transmembrane helix</keyword>
<keyword evidence="2" id="KW-0472">Membrane</keyword>
<feature type="transmembrane region" description="Helical" evidence="2">
    <location>
        <begin position="128"/>
        <end position="148"/>
    </location>
</feature>
<sequence length="347" mass="39242">MTSLSTLIYYPRSISLLSSGIFAGFAVSVLYVSVPSIKASKDPLPTFVTTYGQGAKLAITNILISSTASGYCYYKTKNPKFLYAALFSAFSAPFTVFFIAPVNNQLFALQKDDSYDINKVYGLVDKWAILHGIRTIAGTAAFIINVFIKRKCDRTFISETKIEQLLQHVKGTCDSIRKNGANQLAKLPPEIRQLTAEEVCLTDKENFEELLKQLKPKKLSEFDTERIEAIEKQVEEEKEEEEEEGNDSYIDSELPLGRVPTGQRENTPSMGPLFIRLERQDKSNISIKLDPNQTVSELGGYTLVAPDNIMWQLENKTHRHHVWEQVEDIRSQLALFQTQLLKKNNTQ</sequence>
<dbReference type="OrthoDB" id="2225454at2759"/>
<name>A0A9P6Y7F3_RHIOR</name>
<dbReference type="Pfam" id="PF08592">
    <property type="entry name" value="Anthrone_oxy"/>
    <property type="match status" value="1"/>
</dbReference>
<feature type="transmembrane region" description="Helical" evidence="2">
    <location>
        <begin position="81"/>
        <end position="100"/>
    </location>
</feature>
<dbReference type="EMBL" id="JAANIT010001267">
    <property type="protein sequence ID" value="KAG1541242.1"/>
    <property type="molecule type" value="Genomic_DNA"/>
</dbReference>
<feature type="transmembrane region" description="Helical" evidence="2">
    <location>
        <begin position="12"/>
        <end position="34"/>
    </location>
</feature>
<dbReference type="PANTHER" id="PTHR36535">
    <property type="entry name" value="YALI0E30327P"/>
    <property type="match status" value="1"/>
</dbReference>
<accession>A0A9P6Y7F3</accession>
<organism evidence="3 4">
    <name type="scientific">Rhizopus oryzae</name>
    <name type="common">Mucormycosis agent</name>
    <name type="synonym">Rhizopus arrhizus var. delemar</name>
    <dbReference type="NCBI Taxonomy" id="64495"/>
    <lineage>
        <taxon>Eukaryota</taxon>
        <taxon>Fungi</taxon>
        <taxon>Fungi incertae sedis</taxon>
        <taxon>Mucoromycota</taxon>
        <taxon>Mucoromycotina</taxon>
        <taxon>Mucoromycetes</taxon>
        <taxon>Mucorales</taxon>
        <taxon>Mucorineae</taxon>
        <taxon>Rhizopodaceae</taxon>
        <taxon>Rhizopus</taxon>
    </lineage>
</organism>
<dbReference type="InterPro" id="IPR013901">
    <property type="entry name" value="Anthrone_oxy"/>
</dbReference>
<feature type="transmembrane region" description="Helical" evidence="2">
    <location>
        <begin position="54"/>
        <end position="74"/>
    </location>
</feature>
<keyword evidence="2" id="KW-0812">Transmembrane</keyword>
<proteinExistence type="predicted"/>
<evidence type="ECO:0000256" key="2">
    <source>
        <dbReference type="SAM" id="Phobius"/>
    </source>
</evidence>
<dbReference type="Proteomes" id="UP000717996">
    <property type="component" value="Unassembled WGS sequence"/>
</dbReference>
<evidence type="ECO:0000313" key="3">
    <source>
        <dbReference type="EMBL" id="KAG1541242.1"/>
    </source>
</evidence>
<evidence type="ECO:0000256" key="1">
    <source>
        <dbReference type="SAM" id="MobiDB-lite"/>
    </source>
</evidence>
<protein>
    <submittedName>
        <fullName evidence="3">Uncharacterized protein</fullName>
    </submittedName>
</protein>